<name>A0A0G0ZJD6_9BACT</name>
<evidence type="ECO:0000256" key="1">
    <source>
        <dbReference type="SAM" id="SignalP"/>
    </source>
</evidence>
<dbReference type="EMBL" id="LCDF01000002">
    <property type="protein sequence ID" value="KKS48855.1"/>
    <property type="molecule type" value="Genomic_DNA"/>
</dbReference>
<gene>
    <name evidence="2" type="ORF">UV11_C0002G0008</name>
</gene>
<proteinExistence type="predicted"/>
<feature type="signal peptide" evidence="1">
    <location>
        <begin position="1"/>
        <end position="21"/>
    </location>
</feature>
<keyword evidence="1" id="KW-0732">Signal</keyword>
<reference evidence="2 3" key="1">
    <citation type="journal article" date="2015" name="Nature">
        <title>rRNA introns, odd ribosomes, and small enigmatic genomes across a large radiation of phyla.</title>
        <authorList>
            <person name="Brown C.T."/>
            <person name="Hug L.A."/>
            <person name="Thomas B.C."/>
            <person name="Sharon I."/>
            <person name="Castelle C.J."/>
            <person name="Singh A."/>
            <person name="Wilkins M.J."/>
            <person name="Williams K.H."/>
            <person name="Banfield J.F."/>
        </authorList>
    </citation>
    <scope>NUCLEOTIDE SEQUENCE [LARGE SCALE GENOMIC DNA]</scope>
</reference>
<feature type="chain" id="PRO_5002535827" description="DUF5666 domain-containing protein" evidence="1">
    <location>
        <begin position="22"/>
        <end position="346"/>
    </location>
</feature>
<accession>A0A0G0ZJD6</accession>
<organism evidence="2 3">
    <name type="scientific">Candidatus Giovannonibacteria bacterium GW2011_GWF2_42_19</name>
    <dbReference type="NCBI Taxonomy" id="1618659"/>
    <lineage>
        <taxon>Bacteria</taxon>
        <taxon>Candidatus Giovannoniibacteriota</taxon>
    </lineage>
</organism>
<sequence length="346" mass="39169">MRKKISLGISIFLISSGLALAQSVVPDRPEFKEIVQFNNLRITEIVSSNEFRAVTTFDFPNPCLKFESTGAKNPIAFPCPMPLETQNQPRNSSEGRQFIMPEIIYTLKTSPQTIFLLRDRARASFSDFRVNDRINVYGFYDADTNSVESLILRNLSKPKERKFIQLNNLEITNISSVSLPAVITAVQNFSNPCYDYGTRGSFRHTMPCPMGMSMGTDESRFPSREFRKYKIDAINSTTLLDRNRNRISFDKITIGDKINVYGLFDEEEQTVEALILRDISKPSQNEEIIGTITAVNADGSFVLRTDSGEEFTVNPRMAVGARVEISGFINRVSKIISDLTRLIVRR</sequence>
<dbReference type="AlphaFoldDB" id="A0A0G0ZJD6"/>
<evidence type="ECO:0008006" key="4">
    <source>
        <dbReference type="Google" id="ProtNLM"/>
    </source>
</evidence>
<comment type="caution">
    <text evidence="2">The sequence shown here is derived from an EMBL/GenBank/DDBJ whole genome shotgun (WGS) entry which is preliminary data.</text>
</comment>
<dbReference type="Proteomes" id="UP000034036">
    <property type="component" value="Unassembled WGS sequence"/>
</dbReference>
<evidence type="ECO:0000313" key="2">
    <source>
        <dbReference type="EMBL" id="KKS48855.1"/>
    </source>
</evidence>
<protein>
    <recommendedName>
        <fullName evidence="4">DUF5666 domain-containing protein</fullName>
    </recommendedName>
</protein>
<evidence type="ECO:0000313" key="3">
    <source>
        <dbReference type="Proteomes" id="UP000034036"/>
    </source>
</evidence>